<dbReference type="GO" id="GO:0005813">
    <property type="term" value="C:centrosome"/>
    <property type="evidence" value="ECO:0007669"/>
    <property type="project" value="InterPro"/>
</dbReference>
<sequence length="723" mass="82900">EDRSNFGGSNFGGLSLNQNFNTSSIQPGLGDKQGGSILDIGFGPVLEPTRLTSLDPPPGLQYQPSTYITAAALPKGNNSVDEAYNFYASHNPLDQYISDVPSGVGRGGTELGGDVPVPSLDLSRVARDGGPASRVHFRDASRPQEAPAVGMTFASNEERKQNQRQQQSAYREELERQMYEKNAKKVQDKKAQERYEQKMEEEAKNYDPFGKGGGGAPMRDQYGNVITDLRQMRHDNLNRDNKFTPRGYEGESVGHAGNTTRAAASYSDDLIGPPPAQTTADGETSFARGGHGIFGMPKTDAEKMQADKYKIELKRQMEEKRAEEYRKKQMERLEEERQQKILDEQREKMQREFEEEQKRIREKDEEARRRNEEMIRAADEKKREIERRRREAEDQRQQEHREEREREMRERQRAESPPVPAARTKTTLEPLPFAQEYIPRTQSADVLNQLAHMRAQLQNERRRVQTMLNDQEDDVEIYDPRTVQRQPPVPLAHTKTELNVFETAMNRNAVAVRRTPAEKANPQVVDDFSALKNKNDTDSRRMFRQMFPEEPVTDDALETQQAALLRQQEERLLNIRDRKAYDDTPPLHLNRDTHSSSSQLHSKSAFVDLNEMGHFPDDFEDIPRRNDSARSKRRTRVSSSPRIRSPINGSAFGSQTSLNVDKLARKNEDRLKKLRDMQGDDLSLYDPEDVLERFMSKQGHNRPPSGNTLLDDTWMKTGTKFHK</sequence>
<evidence type="ECO:0000259" key="3">
    <source>
        <dbReference type="Pfam" id="PF24578"/>
    </source>
</evidence>
<reference evidence="4" key="1">
    <citation type="submission" date="2014-12" db="EMBL/GenBank/DDBJ databases">
        <title>Insight into the proteome of Arion vulgaris.</title>
        <authorList>
            <person name="Aradska J."/>
            <person name="Bulat T."/>
            <person name="Smidak R."/>
            <person name="Sarate P."/>
            <person name="Gangsoo J."/>
            <person name="Sialana F."/>
            <person name="Bilban M."/>
            <person name="Lubec G."/>
        </authorList>
    </citation>
    <scope>NUCLEOTIDE SEQUENCE</scope>
    <source>
        <tissue evidence="4">Skin</tissue>
    </source>
</reference>
<dbReference type="PANTHER" id="PTHR21616">
    <property type="entry name" value="CENTROSOME SPINDLE POLE ASSOCIATED PROTEIN"/>
    <property type="match status" value="1"/>
</dbReference>
<feature type="non-terminal residue" evidence="4">
    <location>
        <position position="1"/>
    </location>
</feature>
<feature type="region of interest" description="Disordered" evidence="2">
    <location>
        <begin position="617"/>
        <end position="654"/>
    </location>
</feature>
<name>A0A0B6ZQS8_9EUPU</name>
<dbReference type="InterPro" id="IPR026708">
    <property type="entry name" value="CSPP1"/>
</dbReference>
<gene>
    <name evidence="4" type="primary">ORF76141</name>
</gene>
<feature type="region of interest" description="Disordered" evidence="2">
    <location>
        <begin position="275"/>
        <end position="423"/>
    </location>
</feature>
<dbReference type="GO" id="GO:0005874">
    <property type="term" value="C:microtubule"/>
    <property type="evidence" value="ECO:0007669"/>
    <property type="project" value="InterPro"/>
</dbReference>
<dbReference type="GO" id="GO:0000922">
    <property type="term" value="C:spindle pole"/>
    <property type="evidence" value="ECO:0007669"/>
    <property type="project" value="InterPro"/>
</dbReference>
<dbReference type="AlphaFoldDB" id="A0A0B6ZQS8"/>
<evidence type="ECO:0000313" key="4">
    <source>
        <dbReference type="EMBL" id="CEK70913.1"/>
    </source>
</evidence>
<evidence type="ECO:0000256" key="1">
    <source>
        <dbReference type="SAM" id="Coils"/>
    </source>
</evidence>
<dbReference type="EMBL" id="HACG01024048">
    <property type="protein sequence ID" value="CEK70913.1"/>
    <property type="molecule type" value="Transcribed_RNA"/>
</dbReference>
<proteinExistence type="predicted"/>
<feature type="region of interest" description="Disordered" evidence="2">
    <location>
        <begin position="126"/>
        <end position="172"/>
    </location>
</feature>
<evidence type="ECO:0000256" key="2">
    <source>
        <dbReference type="SAM" id="MobiDB-lite"/>
    </source>
</evidence>
<dbReference type="Pfam" id="PF24578">
    <property type="entry name" value="CSPP1_C"/>
    <property type="match status" value="1"/>
</dbReference>
<feature type="compositionally biased region" description="Basic and acidic residues" evidence="2">
    <location>
        <begin position="299"/>
        <end position="414"/>
    </location>
</feature>
<feature type="coiled-coil region" evidence="1">
    <location>
        <begin position="443"/>
        <end position="474"/>
    </location>
</feature>
<protein>
    <recommendedName>
        <fullName evidence="3">Centrosome and spindle pole-associated protein 1 C-terminal domain-containing protein</fullName>
    </recommendedName>
</protein>
<dbReference type="GO" id="GO:0032467">
    <property type="term" value="P:positive regulation of cytokinesis"/>
    <property type="evidence" value="ECO:0007669"/>
    <property type="project" value="InterPro"/>
</dbReference>
<dbReference type="PANTHER" id="PTHR21616:SF2">
    <property type="entry name" value="CENTROSOME AND SPINDLE POLE-ASSOCIATED PROTEIN 1"/>
    <property type="match status" value="1"/>
</dbReference>
<feature type="compositionally biased region" description="Low complexity" evidence="2">
    <location>
        <begin position="637"/>
        <end position="650"/>
    </location>
</feature>
<feature type="compositionally biased region" description="Basic and acidic residues" evidence="2">
    <location>
        <begin position="617"/>
        <end position="630"/>
    </location>
</feature>
<accession>A0A0B6ZQS8</accession>
<feature type="region of interest" description="Disordered" evidence="2">
    <location>
        <begin position="578"/>
        <end position="600"/>
    </location>
</feature>
<dbReference type="InterPro" id="IPR058191">
    <property type="entry name" value="CSPP1_C"/>
</dbReference>
<feature type="domain" description="Centrosome and spindle pole-associated protein 1 C-terminal" evidence="3">
    <location>
        <begin position="521"/>
        <end position="576"/>
    </location>
</feature>
<organism evidence="4">
    <name type="scientific">Arion vulgaris</name>
    <dbReference type="NCBI Taxonomy" id="1028688"/>
    <lineage>
        <taxon>Eukaryota</taxon>
        <taxon>Metazoa</taxon>
        <taxon>Spiralia</taxon>
        <taxon>Lophotrochozoa</taxon>
        <taxon>Mollusca</taxon>
        <taxon>Gastropoda</taxon>
        <taxon>Heterobranchia</taxon>
        <taxon>Euthyneura</taxon>
        <taxon>Panpulmonata</taxon>
        <taxon>Eupulmonata</taxon>
        <taxon>Stylommatophora</taxon>
        <taxon>Helicina</taxon>
        <taxon>Arionoidea</taxon>
        <taxon>Arionidae</taxon>
        <taxon>Arion</taxon>
    </lineage>
</organism>
<keyword evidence="1" id="KW-0175">Coiled coil</keyword>